<evidence type="ECO:0000256" key="1">
    <source>
        <dbReference type="ARBA" id="ARBA00006484"/>
    </source>
</evidence>
<name>A0ABU5IKN1_9BURK</name>
<proteinExistence type="inferred from homology"/>
<dbReference type="EMBL" id="JAXOJX010000044">
    <property type="protein sequence ID" value="MDZ5459462.1"/>
    <property type="molecule type" value="Genomic_DNA"/>
</dbReference>
<reference evidence="3 4" key="1">
    <citation type="submission" date="2023-11" db="EMBL/GenBank/DDBJ databases">
        <title>Draft genome of Azohydromonas lata strain H1 (DSM1123), a polyhydroxyalkanoate producer.</title>
        <authorList>
            <person name="Traversa D."/>
            <person name="D'Addabbo P."/>
            <person name="Pazzani C."/>
            <person name="Manzari C."/>
            <person name="Chiara M."/>
            <person name="Scrascia M."/>
        </authorList>
    </citation>
    <scope>NUCLEOTIDE SEQUENCE [LARGE SCALE GENOMIC DNA]</scope>
    <source>
        <strain evidence="3 4">H1</strain>
    </source>
</reference>
<dbReference type="PRINTS" id="PR00080">
    <property type="entry name" value="SDRFAMILY"/>
</dbReference>
<evidence type="ECO:0000313" key="4">
    <source>
        <dbReference type="Proteomes" id="UP001293718"/>
    </source>
</evidence>
<dbReference type="RefSeq" id="WP_322467182.1">
    <property type="nucleotide sequence ID" value="NZ_JAXOJX010000044.1"/>
</dbReference>
<dbReference type="PANTHER" id="PTHR42879">
    <property type="entry name" value="3-OXOACYL-(ACYL-CARRIER-PROTEIN) REDUCTASE"/>
    <property type="match status" value="1"/>
</dbReference>
<evidence type="ECO:0000259" key="2">
    <source>
        <dbReference type="SMART" id="SM00822"/>
    </source>
</evidence>
<protein>
    <submittedName>
        <fullName evidence="3">3-oxoacyl-ACP reductase FabG</fullName>
        <ecNumber evidence="3">1.1.1.100</ecNumber>
    </submittedName>
</protein>
<dbReference type="InterPro" id="IPR036291">
    <property type="entry name" value="NAD(P)-bd_dom_sf"/>
</dbReference>
<dbReference type="SUPFAM" id="SSF51735">
    <property type="entry name" value="NAD(P)-binding Rossmann-fold domains"/>
    <property type="match status" value="1"/>
</dbReference>
<sequence length="248" mass="26273">MDKSCAEERTVLVTGSSRGIGQAIALRLAREGYDVVLHGRSTTPALEQAAQEVRALGRQARTLCFDVADRAAAAQVLLDDVQAHGAPYGVVCNAGIACDNAFPAMSGQEWDRVVHTNLDAFYNVLHPLVMPMVQRRRPGRIVTLASVSGLVGNRGQTNYSAAKAGIIGATKALAIELAKRAITVNCVAPGLIDTDMVPAEVLDEAMKLIPLRRMGRPQEVAALVAFLMGPDAAYITRQVISVNGGMVG</sequence>
<keyword evidence="3" id="KW-0560">Oxidoreductase</keyword>
<evidence type="ECO:0000313" key="3">
    <source>
        <dbReference type="EMBL" id="MDZ5459462.1"/>
    </source>
</evidence>
<dbReference type="PANTHER" id="PTHR42879:SF2">
    <property type="entry name" value="3-OXOACYL-[ACYL-CARRIER-PROTEIN] REDUCTASE FABG"/>
    <property type="match status" value="1"/>
</dbReference>
<dbReference type="InterPro" id="IPR002347">
    <property type="entry name" value="SDR_fam"/>
</dbReference>
<dbReference type="Pfam" id="PF13561">
    <property type="entry name" value="adh_short_C2"/>
    <property type="match status" value="1"/>
</dbReference>
<keyword evidence="4" id="KW-1185">Reference proteome</keyword>
<dbReference type="NCBIfam" id="NF004200">
    <property type="entry name" value="PRK05653.1-5"/>
    <property type="match status" value="1"/>
</dbReference>
<dbReference type="GO" id="GO:0004316">
    <property type="term" value="F:3-oxoacyl-[acyl-carrier-protein] reductase (NADPH) activity"/>
    <property type="evidence" value="ECO:0007669"/>
    <property type="project" value="UniProtKB-EC"/>
</dbReference>
<feature type="domain" description="Ketoreductase" evidence="2">
    <location>
        <begin position="9"/>
        <end position="190"/>
    </location>
</feature>
<dbReference type="NCBIfam" id="NF009466">
    <property type="entry name" value="PRK12826.1-2"/>
    <property type="match status" value="1"/>
</dbReference>
<dbReference type="NCBIfam" id="TIGR01831">
    <property type="entry name" value="fabG_rel"/>
    <property type="match status" value="1"/>
</dbReference>
<dbReference type="PRINTS" id="PR00081">
    <property type="entry name" value="GDHRDH"/>
</dbReference>
<comment type="caution">
    <text evidence="3">The sequence shown here is derived from an EMBL/GenBank/DDBJ whole genome shotgun (WGS) entry which is preliminary data.</text>
</comment>
<dbReference type="InterPro" id="IPR011285">
    <property type="entry name" value="FabG-rel"/>
</dbReference>
<dbReference type="EC" id="1.1.1.100" evidence="3"/>
<dbReference type="InterPro" id="IPR050259">
    <property type="entry name" value="SDR"/>
</dbReference>
<dbReference type="Gene3D" id="3.40.50.720">
    <property type="entry name" value="NAD(P)-binding Rossmann-like Domain"/>
    <property type="match status" value="1"/>
</dbReference>
<organism evidence="3 4">
    <name type="scientific">Azohydromonas lata</name>
    <dbReference type="NCBI Taxonomy" id="45677"/>
    <lineage>
        <taxon>Bacteria</taxon>
        <taxon>Pseudomonadati</taxon>
        <taxon>Pseudomonadota</taxon>
        <taxon>Betaproteobacteria</taxon>
        <taxon>Burkholderiales</taxon>
        <taxon>Sphaerotilaceae</taxon>
        <taxon>Azohydromonas</taxon>
    </lineage>
</organism>
<dbReference type="InterPro" id="IPR057326">
    <property type="entry name" value="KR_dom"/>
</dbReference>
<accession>A0ABU5IKN1</accession>
<gene>
    <name evidence="3" type="primary">fabG</name>
    <name evidence="3" type="ORF">SM757_23050</name>
</gene>
<comment type="similarity">
    <text evidence="1">Belongs to the short-chain dehydrogenases/reductases (SDR) family.</text>
</comment>
<dbReference type="SMART" id="SM00822">
    <property type="entry name" value="PKS_KR"/>
    <property type="match status" value="1"/>
</dbReference>
<dbReference type="Proteomes" id="UP001293718">
    <property type="component" value="Unassembled WGS sequence"/>
</dbReference>